<dbReference type="AlphaFoldDB" id="A0A2C5X184"/>
<protein>
    <submittedName>
        <fullName evidence="1">Uncharacterized protein</fullName>
    </submittedName>
</protein>
<accession>A0A2C5X184</accession>
<dbReference type="Proteomes" id="UP000222788">
    <property type="component" value="Unassembled WGS sequence"/>
</dbReference>
<reference evidence="1 2" key="2">
    <citation type="journal article" date="2013" name="IMA Fungus">
        <title>IMA Genome-F 1: Ceratocystis fimbriata: Draft nuclear genome sequence for the plant pathogen, Ceratocystis fimbriata.</title>
        <authorList>
            <person name="Wilken P.M."/>
            <person name="Steenkamp E.T."/>
            <person name="Wingfield M.J."/>
            <person name="de Beer Z.W."/>
            <person name="Wingfield B.D."/>
        </authorList>
    </citation>
    <scope>NUCLEOTIDE SEQUENCE [LARGE SCALE GENOMIC DNA]</scope>
    <source>
        <strain evidence="1 2">CBS 114723</strain>
    </source>
</reference>
<sequence>MPARSLVASASQQMAEEGLLKETPDFIKLCMTPANLGVESVEYMRKASSNIRVIVDTANRQAMQVLDSETNKPLASQSTSIEMGVSSNGASKFAEDFGRRSDLPGLMSGNTMIDERNFLELAAMHKEQKRRAGRPKTLFWPK</sequence>
<organism evidence="1 2">
    <name type="scientific">Ceratocystis fimbriata CBS 114723</name>
    <dbReference type="NCBI Taxonomy" id="1035309"/>
    <lineage>
        <taxon>Eukaryota</taxon>
        <taxon>Fungi</taxon>
        <taxon>Dikarya</taxon>
        <taxon>Ascomycota</taxon>
        <taxon>Pezizomycotina</taxon>
        <taxon>Sordariomycetes</taxon>
        <taxon>Hypocreomycetidae</taxon>
        <taxon>Microascales</taxon>
        <taxon>Ceratocystidaceae</taxon>
        <taxon>Ceratocystis</taxon>
    </lineage>
</organism>
<comment type="caution">
    <text evidence="1">The sequence shown here is derived from an EMBL/GenBank/DDBJ whole genome shotgun (WGS) entry which is preliminary data.</text>
</comment>
<proteinExistence type="predicted"/>
<name>A0A2C5X184_9PEZI</name>
<reference evidence="1 2" key="1">
    <citation type="journal article" date="2013" name="Fungal Biol.">
        <title>Analysis of microsatellite markers in the genome of the plant pathogen Ceratocystis fimbriata.</title>
        <authorList>
            <person name="Simpson M.C."/>
            <person name="Wilken P.M."/>
            <person name="Coetzee M.P."/>
            <person name="Wingfield M.J."/>
            <person name="Wingfield B.D."/>
        </authorList>
    </citation>
    <scope>NUCLEOTIDE SEQUENCE [LARGE SCALE GENOMIC DNA]</scope>
    <source>
        <strain evidence="1 2">CBS 114723</strain>
    </source>
</reference>
<keyword evidence="2" id="KW-1185">Reference proteome</keyword>
<gene>
    <name evidence="1" type="ORF">CFIMG_005048RAa</name>
</gene>
<dbReference type="EMBL" id="APWK03000041">
    <property type="protein sequence ID" value="PHH53578.1"/>
    <property type="molecule type" value="Genomic_DNA"/>
</dbReference>
<evidence type="ECO:0000313" key="2">
    <source>
        <dbReference type="Proteomes" id="UP000222788"/>
    </source>
</evidence>
<evidence type="ECO:0000313" key="1">
    <source>
        <dbReference type="EMBL" id="PHH53578.1"/>
    </source>
</evidence>
<dbReference type="OrthoDB" id="202470at2759"/>